<comment type="caution">
    <text evidence="1">The sequence shown here is derived from an EMBL/GenBank/DDBJ whole genome shotgun (WGS) entry which is preliminary data.</text>
</comment>
<dbReference type="AlphaFoldDB" id="K0RKB6"/>
<accession>K0RKB6</accession>
<dbReference type="OrthoDB" id="57005at2759"/>
<proteinExistence type="predicted"/>
<sequence>MPTYSPTVTYKPSLESFPLDEVWPRRPEWKEMDYHSIREDLFNCDDNYHDWPDLQLPTEEQWSYFKQVYRDVVNSTYKYEDVVPSSEGYSFDDEHNRPPYYAAKSDIAGRGLFASRFINKGEKVHDGPRSSVEFPSADVFRDYIFSLTRNRACDVLAWSWTQIVPGSFNETKIYTAFDISILMNDGYGDSNVGPKTISDQKKEILLLERRRAVAVASCGSISCARIIRLMKQSNKDGSATSINAALDVASVRNKIYNFPIQHFRTQ</sequence>
<dbReference type="InterPro" id="IPR046341">
    <property type="entry name" value="SET_dom_sf"/>
</dbReference>
<evidence type="ECO:0000313" key="2">
    <source>
        <dbReference type="Proteomes" id="UP000266841"/>
    </source>
</evidence>
<gene>
    <name evidence="1" type="ORF">THAOC_31781</name>
</gene>
<evidence type="ECO:0000313" key="1">
    <source>
        <dbReference type="EMBL" id="EJK49351.1"/>
    </source>
</evidence>
<organism evidence="1 2">
    <name type="scientific">Thalassiosira oceanica</name>
    <name type="common">Marine diatom</name>
    <dbReference type="NCBI Taxonomy" id="159749"/>
    <lineage>
        <taxon>Eukaryota</taxon>
        <taxon>Sar</taxon>
        <taxon>Stramenopiles</taxon>
        <taxon>Ochrophyta</taxon>
        <taxon>Bacillariophyta</taxon>
        <taxon>Coscinodiscophyceae</taxon>
        <taxon>Thalassiosirophycidae</taxon>
        <taxon>Thalassiosirales</taxon>
        <taxon>Thalassiosiraceae</taxon>
        <taxon>Thalassiosira</taxon>
    </lineage>
</organism>
<dbReference type="Gene3D" id="2.170.270.10">
    <property type="entry name" value="SET domain"/>
    <property type="match status" value="1"/>
</dbReference>
<protein>
    <submittedName>
        <fullName evidence="1">Uncharacterized protein</fullName>
    </submittedName>
</protein>
<reference evidence="1 2" key="1">
    <citation type="journal article" date="2012" name="Genome Biol.">
        <title>Genome and low-iron response of an oceanic diatom adapted to chronic iron limitation.</title>
        <authorList>
            <person name="Lommer M."/>
            <person name="Specht M."/>
            <person name="Roy A.S."/>
            <person name="Kraemer L."/>
            <person name="Andreson R."/>
            <person name="Gutowska M.A."/>
            <person name="Wolf J."/>
            <person name="Bergner S.V."/>
            <person name="Schilhabel M.B."/>
            <person name="Klostermeier U.C."/>
            <person name="Beiko R.G."/>
            <person name="Rosenstiel P."/>
            <person name="Hippler M."/>
            <person name="Laroche J."/>
        </authorList>
    </citation>
    <scope>NUCLEOTIDE SEQUENCE [LARGE SCALE GENOMIC DNA]</scope>
    <source>
        <strain evidence="1 2">CCMP1005</strain>
    </source>
</reference>
<name>K0RKB6_THAOC</name>
<dbReference type="EMBL" id="AGNL01044880">
    <property type="protein sequence ID" value="EJK49351.1"/>
    <property type="molecule type" value="Genomic_DNA"/>
</dbReference>
<keyword evidence="2" id="KW-1185">Reference proteome</keyword>
<dbReference type="Proteomes" id="UP000266841">
    <property type="component" value="Unassembled WGS sequence"/>
</dbReference>